<sequence length="1017" mass="112543">MASSSAESLARLFLARLPPAEQPAAVDAVIADLCARTSAGAVDLPSAFLSAELLQKCPETREKHASVARLGRVLMAIISTSAQDSIPPDLVQLCARHEPLANHVFTEAAALLAQSAARLRDADALAVPTSAIPWKQSPATPDEALTTDSHIDRMVLHLTFLKLFLWSEASCTISINLLQALLALLGARSEKLAHASQDCLSAAFHSLQSAKANIERKHGGGFDVFGEVTVPIGELIWSRIADILSAPADLGLGPSAFHVWFRWFALEGDVGPSRSILKQHPYWTFLQLGLREGFSEQRKFCLHILRASIRFTMAYPEDLHPYVAGASQPGFEMDYTRYCTLFETIILGRYINQVEECMPDLANLAWRSSGLAEVARDFSTAAASVLLEEAVTRHSEILDKTPGYNVLKQRWTELRSQDGVELAETGVFYHPACLRVASEDTHALLARALSEFQTFSEGRIYVFPPLVKALRRAYFQVPEVVSFLPLEDFIVRFADRPPTAKLEFLIEAAVAEKLAAIVSHRTYASYYGPGESQGYAAMFDLLNRIRASDHVFAKRVFDQVLRPWVKQKVPIPMVSKWKATTQVQTMLLLSQTCLSAASKEEVADYLRKFTKVLSLEPLPRYRFLWEWIIVRIYVREPEQRRELVEILGSDDHTNPKHVASVMKMAVMAARLPDTDEAFAHRLMTLLIPLSASPKIVIRHEAQWSFPPLWDHAEANGWTKITENPAFSALNTHIRSLDKYSTPPPQRTLEWLDPIKDNNLALLFGGRYLDFDPAEARVVSMEDFKAVWAEDEQEAGERYPPAQIPLGTDKVAAQAMSSTDESKSDFSIVPATDAPAIPLQTKGMAWQEALLASPAAALARPSTPLILIGSLIDNAYNLGGLSRAAEIFGCASMYMRSLDTLKHKDFTSVSVSSHSHIPIHSLPPAELPEFLRAMKAEGYKVVGVEQTDRSLVLGAEDSVLPEKCVLVMGSEREGIPGTVLAECDICVEVRQVGVTRSLNVQTAAAIVLYEYQRQHCGK</sequence>
<accession>A0ACB5S7T5</accession>
<evidence type="ECO:0000313" key="1">
    <source>
        <dbReference type="EMBL" id="GME28748.1"/>
    </source>
</evidence>
<organism evidence="1 2">
    <name type="scientific">Neofusicoccum parvum</name>
    <dbReference type="NCBI Taxonomy" id="310453"/>
    <lineage>
        <taxon>Eukaryota</taxon>
        <taxon>Fungi</taxon>
        <taxon>Dikarya</taxon>
        <taxon>Ascomycota</taxon>
        <taxon>Pezizomycotina</taxon>
        <taxon>Dothideomycetes</taxon>
        <taxon>Dothideomycetes incertae sedis</taxon>
        <taxon>Botryosphaeriales</taxon>
        <taxon>Botryosphaeriaceae</taxon>
        <taxon>Neofusicoccum</taxon>
    </lineage>
</organism>
<dbReference type="EMBL" id="BSXG01000051">
    <property type="protein sequence ID" value="GME28748.1"/>
    <property type="molecule type" value="Genomic_DNA"/>
</dbReference>
<reference evidence="1" key="1">
    <citation type="submission" date="2024-09" db="EMBL/GenBank/DDBJ databases">
        <title>Draft Genome Sequences of Neofusicoccum parvum.</title>
        <authorList>
            <person name="Ashida A."/>
            <person name="Camagna M."/>
            <person name="Tanaka A."/>
            <person name="Takemoto D."/>
        </authorList>
    </citation>
    <scope>NUCLEOTIDE SEQUENCE</scope>
    <source>
        <strain evidence="1">PPO83</strain>
    </source>
</reference>
<keyword evidence="2" id="KW-1185">Reference proteome</keyword>
<keyword evidence="1" id="KW-0808">Transferase</keyword>
<name>A0ACB5S7T5_9PEZI</name>
<protein>
    <submittedName>
        <fullName evidence="1">tRNA/rRNA methyltransferase SpoU</fullName>
    </submittedName>
</protein>
<dbReference type="Proteomes" id="UP001165186">
    <property type="component" value="Unassembled WGS sequence"/>
</dbReference>
<gene>
    <name evidence="1" type="primary">g964</name>
    <name evidence="1" type="ORF">NpPPO83_00000964</name>
</gene>
<comment type="caution">
    <text evidence="1">The sequence shown here is derived from an EMBL/GenBank/DDBJ whole genome shotgun (WGS) entry which is preliminary data.</text>
</comment>
<proteinExistence type="predicted"/>
<evidence type="ECO:0000313" key="2">
    <source>
        <dbReference type="Proteomes" id="UP001165186"/>
    </source>
</evidence>
<keyword evidence="1" id="KW-0489">Methyltransferase</keyword>